<dbReference type="OrthoDB" id="10522905at2759"/>
<gene>
    <name evidence="2" type="ORF">BSL78_09863</name>
</gene>
<feature type="compositionally biased region" description="Polar residues" evidence="1">
    <location>
        <begin position="93"/>
        <end position="103"/>
    </location>
</feature>
<name>A0A2G8KYX8_STIJA</name>
<evidence type="ECO:0000313" key="2">
    <source>
        <dbReference type="EMBL" id="PIK53224.1"/>
    </source>
</evidence>
<proteinExistence type="predicted"/>
<evidence type="ECO:0000256" key="1">
    <source>
        <dbReference type="SAM" id="MobiDB-lite"/>
    </source>
</evidence>
<feature type="compositionally biased region" description="Polar residues" evidence="1">
    <location>
        <begin position="56"/>
        <end position="66"/>
    </location>
</feature>
<dbReference type="AlphaFoldDB" id="A0A2G8KYX8"/>
<evidence type="ECO:0000313" key="3">
    <source>
        <dbReference type="Proteomes" id="UP000230750"/>
    </source>
</evidence>
<reference evidence="2 3" key="1">
    <citation type="journal article" date="2017" name="PLoS Biol.">
        <title>The sea cucumber genome provides insights into morphological evolution and visceral regeneration.</title>
        <authorList>
            <person name="Zhang X."/>
            <person name="Sun L."/>
            <person name="Yuan J."/>
            <person name="Sun Y."/>
            <person name="Gao Y."/>
            <person name="Zhang L."/>
            <person name="Li S."/>
            <person name="Dai H."/>
            <person name="Hamel J.F."/>
            <person name="Liu C."/>
            <person name="Yu Y."/>
            <person name="Liu S."/>
            <person name="Lin W."/>
            <person name="Guo K."/>
            <person name="Jin S."/>
            <person name="Xu P."/>
            <person name="Storey K.B."/>
            <person name="Huan P."/>
            <person name="Zhang T."/>
            <person name="Zhou Y."/>
            <person name="Zhang J."/>
            <person name="Lin C."/>
            <person name="Li X."/>
            <person name="Xing L."/>
            <person name="Huo D."/>
            <person name="Sun M."/>
            <person name="Wang L."/>
            <person name="Mercier A."/>
            <person name="Li F."/>
            <person name="Yang H."/>
            <person name="Xiang J."/>
        </authorList>
    </citation>
    <scope>NUCLEOTIDE SEQUENCE [LARGE SCALE GENOMIC DNA]</scope>
    <source>
        <strain evidence="2">Shaxun</strain>
        <tissue evidence="2">Muscle</tissue>
    </source>
</reference>
<dbReference type="Proteomes" id="UP000230750">
    <property type="component" value="Unassembled WGS sequence"/>
</dbReference>
<organism evidence="2 3">
    <name type="scientific">Stichopus japonicus</name>
    <name type="common">Sea cucumber</name>
    <dbReference type="NCBI Taxonomy" id="307972"/>
    <lineage>
        <taxon>Eukaryota</taxon>
        <taxon>Metazoa</taxon>
        <taxon>Echinodermata</taxon>
        <taxon>Eleutherozoa</taxon>
        <taxon>Echinozoa</taxon>
        <taxon>Holothuroidea</taxon>
        <taxon>Aspidochirotacea</taxon>
        <taxon>Aspidochirotida</taxon>
        <taxon>Stichopodidae</taxon>
        <taxon>Apostichopus</taxon>
    </lineage>
</organism>
<feature type="region of interest" description="Disordered" evidence="1">
    <location>
        <begin position="12"/>
        <end position="158"/>
    </location>
</feature>
<protein>
    <submittedName>
        <fullName evidence="2">Uncharacterized protein</fullName>
    </submittedName>
</protein>
<dbReference type="EMBL" id="MRZV01000295">
    <property type="protein sequence ID" value="PIK53224.1"/>
    <property type="molecule type" value="Genomic_DNA"/>
</dbReference>
<sequence length="178" mass="19746">MHINVYSSILEMSQPPNPYAGGMPGKRTPEMPPNPYHGGHPGQRSPWVDHEYLIEHSQSMPSNQWGYSPHHSGGSPHFTPPHKPSYSPIPMQPFSTPYSNNRGQRGRPSMGAGNTPYGDKRQGQKTFHKDRRFSGGGGGRGGHKRGSDAPIERYVKDDMLQNPWAELERREGIPPAAT</sequence>
<keyword evidence="3" id="KW-1185">Reference proteome</keyword>
<comment type="caution">
    <text evidence="2">The sequence shown here is derived from an EMBL/GenBank/DDBJ whole genome shotgun (WGS) entry which is preliminary data.</text>
</comment>
<accession>A0A2G8KYX8</accession>
<feature type="compositionally biased region" description="Basic and acidic residues" evidence="1">
    <location>
        <begin position="145"/>
        <end position="158"/>
    </location>
</feature>